<evidence type="ECO:0000313" key="1">
    <source>
        <dbReference type="EMBL" id="CTR11336.1"/>
    </source>
</evidence>
<proteinExistence type="predicted"/>
<protein>
    <submittedName>
        <fullName evidence="1">Uncharacterized protein</fullName>
    </submittedName>
</protein>
<sequence>MAQFVPQASSPELPYCQILGPIYHLGQTFDQHRVRYAVEGEAALLTEIWTSDTPAGLFVYDEIAFRTEELRSMVVELWLHPDDVGILRPFFPGTTLPPRGSEGSASHILYAYDWHTMGYGHGVNGGAPHPWRLHLRFRHKEPDVVSKMLLKSGAGMDYVMVHIKTAAATLLDYFITIVAADPLAHGDDFTHIPLAASDIHMMGLIIRTQLAYNQLESSDFSINFWQRALRGLAHGGHLPRSGVDRHSMREQDFLNAVYNIVTHRAFAPWAAAADHHFRAEHDLVTFLHAWLNYSHAIELFVAQYIPYRISTHRQPRQLPALPMRPHNN</sequence>
<dbReference type="EMBL" id="CWKI01000017">
    <property type="protein sequence ID" value="CTR11336.1"/>
    <property type="molecule type" value="Genomic_DNA"/>
</dbReference>
<reference evidence="1 2" key="1">
    <citation type="submission" date="2015-07" db="EMBL/GenBank/DDBJ databases">
        <authorList>
            <person name="Cajimat M.N.B."/>
            <person name="Milazzo M.L."/>
            <person name="Fulhorst C.F."/>
        </authorList>
    </citation>
    <scope>NUCLEOTIDE SEQUENCE [LARGE SCALE GENOMIC DNA]</scope>
    <source>
        <strain evidence="1">Single colony</strain>
    </source>
</reference>
<accession>A0A0K3CVJ8</accession>
<dbReference type="Proteomes" id="UP000199069">
    <property type="component" value="Unassembled WGS sequence"/>
</dbReference>
<evidence type="ECO:0000313" key="2">
    <source>
        <dbReference type="Proteomes" id="UP000199069"/>
    </source>
</evidence>
<organism evidence="1 2">
    <name type="scientific">Rhodotorula toruloides</name>
    <name type="common">Yeast</name>
    <name type="synonym">Rhodosporidium toruloides</name>
    <dbReference type="NCBI Taxonomy" id="5286"/>
    <lineage>
        <taxon>Eukaryota</taxon>
        <taxon>Fungi</taxon>
        <taxon>Dikarya</taxon>
        <taxon>Basidiomycota</taxon>
        <taxon>Pucciniomycotina</taxon>
        <taxon>Microbotryomycetes</taxon>
        <taxon>Sporidiobolales</taxon>
        <taxon>Sporidiobolaceae</taxon>
        <taxon>Rhodotorula</taxon>
    </lineage>
</organism>
<gene>
    <name evidence="1" type="primary">FGENESH: predicted gene_17.55</name>
    <name evidence="1" type="ORF">BN2166_0071970</name>
</gene>
<keyword evidence="2" id="KW-1185">Reference proteome</keyword>
<name>A0A0K3CVJ8_RHOTO</name>
<dbReference type="AlphaFoldDB" id="A0A0K3CVJ8"/>